<comment type="caution">
    <text evidence="2">The sequence shown here is derived from an EMBL/GenBank/DDBJ whole genome shotgun (WGS) entry which is preliminary data.</text>
</comment>
<accession>A0ABW1L5Z2</accession>
<dbReference type="Pfam" id="PF08858">
    <property type="entry name" value="IDEAL"/>
    <property type="match status" value="1"/>
</dbReference>
<dbReference type="RefSeq" id="WP_377733466.1">
    <property type="nucleotide sequence ID" value="NZ_JBHSRI010000009.1"/>
</dbReference>
<name>A0ABW1L5Z2_9BACL</name>
<evidence type="ECO:0000313" key="3">
    <source>
        <dbReference type="Proteomes" id="UP001596170"/>
    </source>
</evidence>
<evidence type="ECO:0000313" key="2">
    <source>
        <dbReference type="EMBL" id="MFC6039391.1"/>
    </source>
</evidence>
<gene>
    <name evidence="2" type="ORF">ACFPYN_08140</name>
</gene>
<dbReference type="Proteomes" id="UP001596170">
    <property type="component" value="Unassembled WGS sequence"/>
</dbReference>
<dbReference type="InterPro" id="IPR027393">
    <property type="entry name" value="Virus_scaffolding_prot_C"/>
</dbReference>
<protein>
    <submittedName>
        <fullName evidence="2">IDEAL domain-containing protein</fullName>
    </submittedName>
</protein>
<sequence>MDKYYSYADFLKAMGRNQTVSEAEKLLNEIYMDLFLNHVHREQRKDRLLTLIDHALDQKDKGSFVAYANELSQLQQDSV</sequence>
<reference evidence="3" key="1">
    <citation type="journal article" date="2019" name="Int. J. Syst. Evol. Microbiol.">
        <title>The Global Catalogue of Microorganisms (GCM) 10K type strain sequencing project: providing services to taxonomists for standard genome sequencing and annotation.</title>
        <authorList>
            <consortium name="The Broad Institute Genomics Platform"/>
            <consortium name="The Broad Institute Genome Sequencing Center for Infectious Disease"/>
            <person name="Wu L."/>
            <person name="Ma J."/>
        </authorList>
    </citation>
    <scope>NUCLEOTIDE SEQUENCE [LARGE SCALE GENOMIC DNA]</scope>
    <source>
        <strain evidence="3">CCUG 54527</strain>
    </source>
</reference>
<keyword evidence="3" id="KW-1185">Reference proteome</keyword>
<proteinExistence type="predicted"/>
<dbReference type="SMART" id="SM00914">
    <property type="entry name" value="IDEAL"/>
    <property type="match status" value="1"/>
</dbReference>
<dbReference type="InterPro" id="IPR014957">
    <property type="entry name" value="IDEAL_dom"/>
</dbReference>
<evidence type="ECO:0000259" key="1">
    <source>
        <dbReference type="SMART" id="SM00914"/>
    </source>
</evidence>
<dbReference type="Gene3D" id="4.10.810.10">
    <property type="entry name" value="Virus Scaffolding Protein, Chain A"/>
    <property type="match status" value="1"/>
</dbReference>
<feature type="domain" description="IDEAL" evidence="1">
    <location>
        <begin position="35"/>
        <end position="71"/>
    </location>
</feature>
<organism evidence="2 3">
    <name type="scientific">Paenisporosarcina macmurdoensis</name>
    <dbReference type="NCBI Taxonomy" id="212659"/>
    <lineage>
        <taxon>Bacteria</taxon>
        <taxon>Bacillati</taxon>
        <taxon>Bacillota</taxon>
        <taxon>Bacilli</taxon>
        <taxon>Bacillales</taxon>
        <taxon>Caryophanaceae</taxon>
        <taxon>Paenisporosarcina</taxon>
    </lineage>
</organism>
<dbReference type="EMBL" id="JBHSRI010000009">
    <property type="protein sequence ID" value="MFC6039391.1"/>
    <property type="molecule type" value="Genomic_DNA"/>
</dbReference>